<dbReference type="InterPro" id="IPR016066">
    <property type="entry name" value="A-D-PHexomutase_CS"/>
</dbReference>
<dbReference type="PRINTS" id="PR00509">
    <property type="entry name" value="PGMPMM"/>
</dbReference>
<dbReference type="Gene3D" id="3.40.120.10">
    <property type="entry name" value="Alpha-D-Glucose-1,6-Bisphosphate, subunit A, domain 3"/>
    <property type="match status" value="3"/>
</dbReference>
<feature type="domain" description="Alpha-D-phosphohexomutase alpha/beta/alpha" evidence="8">
    <location>
        <begin position="252"/>
        <end position="349"/>
    </location>
</feature>
<dbReference type="PROSITE" id="PS00710">
    <property type="entry name" value="PGM_PMM"/>
    <property type="match status" value="1"/>
</dbReference>
<dbReference type="PANTHER" id="PTHR45745">
    <property type="entry name" value="PHOSPHOMANNOMUTASE 45A"/>
    <property type="match status" value="1"/>
</dbReference>
<evidence type="ECO:0000256" key="5">
    <source>
        <dbReference type="ARBA" id="ARBA00022842"/>
    </source>
</evidence>
<evidence type="ECO:0000313" key="11">
    <source>
        <dbReference type="Proteomes" id="UP001652680"/>
    </source>
</evidence>
<evidence type="ECO:0000256" key="1">
    <source>
        <dbReference type="ARBA" id="ARBA00001946"/>
    </source>
</evidence>
<evidence type="ECO:0000259" key="7">
    <source>
        <dbReference type="Pfam" id="PF02878"/>
    </source>
</evidence>
<dbReference type="AlphaFoldDB" id="A0A6P4EER9"/>
<dbReference type="InterPro" id="IPR005844">
    <property type="entry name" value="A-D-PHexomutase_a/b/a-I"/>
</dbReference>
<dbReference type="GO" id="GO:0006166">
    <property type="term" value="P:purine ribonucleoside salvage"/>
    <property type="evidence" value="ECO:0007669"/>
    <property type="project" value="TreeGrafter"/>
</dbReference>
<dbReference type="OMA" id="CFGYMFG"/>
<organism evidence="12">
    <name type="scientific">Drosophila rhopaloa</name>
    <name type="common">Fruit fly</name>
    <dbReference type="NCBI Taxonomy" id="1041015"/>
    <lineage>
        <taxon>Eukaryota</taxon>
        <taxon>Metazoa</taxon>
        <taxon>Ecdysozoa</taxon>
        <taxon>Arthropoda</taxon>
        <taxon>Hexapoda</taxon>
        <taxon>Insecta</taxon>
        <taxon>Pterygota</taxon>
        <taxon>Neoptera</taxon>
        <taxon>Endopterygota</taxon>
        <taxon>Diptera</taxon>
        <taxon>Brachycera</taxon>
        <taxon>Muscomorpha</taxon>
        <taxon>Ephydroidea</taxon>
        <taxon>Drosophilidae</taxon>
        <taxon>Drosophila</taxon>
        <taxon>Sophophora</taxon>
    </lineage>
</organism>
<evidence type="ECO:0000256" key="6">
    <source>
        <dbReference type="ARBA" id="ARBA00023235"/>
    </source>
</evidence>
<reference evidence="11" key="1">
    <citation type="journal article" date="2021" name="Elife">
        <title>Highly contiguous assemblies of 101 drosophilid genomes.</title>
        <authorList>
            <person name="Kim B.Y."/>
            <person name="Wang J.R."/>
            <person name="Miller D.E."/>
            <person name="Barmina O."/>
            <person name="Delaney E."/>
            <person name="Thompson A."/>
            <person name="Comeault A.A."/>
            <person name="Peede D."/>
            <person name="D'Agostino E.R."/>
            <person name="Pelaez J."/>
            <person name="Aguilar J.M."/>
            <person name="Haji D."/>
            <person name="Matsunaga T."/>
            <person name="Armstrong E.E."/>
            <person name="Zych M."/>
            <person name="Ogawa Y."/>
            <person name="Stamenkovic-Radak M."/>
            <person name="Jelic M."/>
            <person name="Veselinovic M.S."/>
            <person name="Tanaskovic M."/>
            <person name="Eric P."/>
            <person name="Gao J.J."/>
            <person name="Katoh T.K."/>
            <person name="Toda M.J."/>
            <person name="Watabe H."/>
            <person name="Watada M."/>
            <person name="Davis J.S."/>
            <person name="Moyle L.C."/>
            <person name="Manoli G."/>
            <person name="Bertolini E."/>
            <person name="Kostal V."/>
            <person name="Hawley R.S."/>
            <person name="Takahashi A."/>
            <person name="Jones C.D."/>
            <person name="Price D.K."/>
            <person name="Whiteman N."/>
            <person name="Kopp A."/>
            <person name="Matute D.R."/>
            <person name="Petrov D.A."/>
        </authorList>
    </citation>
    <scope>NUCLEOTIDE SEQUENCE [LARGE SCALE GENOMIC DNA]</scope>
</reference>
<feature type="domain" description="Alpha-D-phosphohexomutase alpha/beta/alpha" evidence="9">
    <location>
        <begin position="355"/>
        <end position="480"/>
    </location>
</feature>
<comment type="cofactor">
    <cofactor evidence="1">
        <name>Mg(2+)</name>
        <dbReference type="ChEBI" id="CHEBI:18420"/>
    </cofactor>
</comment>
<dbReference type="GeneID" id="108041584"/>
<dbReference type="SUPFAM" id="SSF53738">
    <property type="entry name" value="Phosphoglucomutase, first 3 domains"/>
    <property type="match status" value="3"/>
</dbReference>
<gene>
    <name evidence="12" type="primary">LOC108041584</name>
    <name evidence="10" type="synonym">108041584</name>
</gene>
<feature type="domain" description="Alpha-D-phosphohexomutase alpha/beta/alpha" evidence="7">
    <location>
        <begin position="74"/>
        <end position="209"/>
    </location>
</feature>
<keyword evidence="6" id="KW-0413">Isomerase</keyword>
<evidence type="ECO:0000256" key="3">
    <source>
        <dbReference type="ARBA" id="ARBA00022553"/>
    </source>
</evidence>
<evidence type="ECO:0000313" key="12">
    <source>
        <dbReference type="RefSeq" id="XP_016975014.1"/>
    </source>
</evidence>
<dbReference type="EnsemblMetazoa" id="XM_017119525.1">
    <property type="protein sequence ID" value="XP_016975014.1"/>
    <property type="gene ID" value="LOC108041584"/>
</dbReference>
<keyword evidence="4" id="KW-0479">Metal-binding</keyword>
<dbReference type="CDD" id="cd05799">
    <property type="entry name" value="PGM2"/>
    <property type="match status" value="1"/>
</dbReference>
<dbReference type="GO" id="GO:0000287">
    <property type="term" value="F:magnesium ion binding"/>
    <property type="evidence" value="ECO:0007669"/>
    <property type="project" value="InterPro"/>
</dbReference>
<evidence type="ECO:0000256" key="2">
    <source>
        <dbReference type="ARBA" id="ARBA00010231"/>
    </source>
</evidence>
<dbReference type="InterPro" id="IPR016055">
    <property type="entry name" value="A-D-PHexomutase_a/b/a-I/II/III"/>
</dbReference>
<evidence type="ECO:0000259" key="9">
    <source>
        <dbReference type="Pfam" id="PF02880"/>
    </source>
</evidence>
<comment type="similarity">
    <text evidence="2">Belongs to the phosphohexose mutase family.</text>
</comment>
<name>A0A6P4EER9_DRORH</name>
<dbReference type="Pfam" id="PF02878">
    <property type="entry name" value="PGM_PMM_I"/>
    <property type="match status" value="1"/>
</dbReference>
<evidence type="ECO:0000256" key="4">
    <source>
        <dbReference type="ARBA" id="ARBA00022723"/>
    </source>
</evidence>
<dbReference type="Pfam" id="PF02880">
    <property type="entry name" value="PGM_PMM_III"/>
    <property type="match status" value="1"/>
</dbReference>
<protein>
    <submittedName>
        <fullName evidence="12">Glucose 1,6-bisphosphate synthase</fullName>
    </submittedName>
</protein>
<proteinExistence type="inferred from homology"/>
<evidence type="ECO:0000313" key="10">
    <source>
        <dbReference type="EnsemblMetazoa" id="XP_016975014.1"/>
    </source>
</evidence>
<dbReference type="InterPro" id="IPR005846">
    <property type="entry name" value="A-D-PHexomutase_a/b/a-III"/>
</dbReference>
<dbReference type="RefSeq" id="XP_016975014.1">
    <property type="nucleotide sequence ID" value="XM_017119525.1"/>
</dbReference>
<keyword evidence="5" id="KW-0460">Magnesium</keyword>
<keyword evidence="11" id="KW-1185">Reference proteome</keyword>
<keyword evidence="3" id="KW-0597">Phosphoprotein</keyword>
<reference evidence="10" key="3">
    <citation type="submission" date="2025-05" db="UniProtKB">
        <authorList>
            <consortium name="EnsemblMetazoa"/>
        </authorList>
    </citation>
    <scope>IDENTIFICATION</scope>
</reference>
<dbReference type="InterPro" id="IPR005841">
    <property type="entry name" value="Alpha-D-phosphohexomutase_SF"/>
</dbReference>
<dbReference type="GO" id="GO:0005634">
    <property type="term" value="C:nucleus"/>
    <property type="evidence" value="ECO:0007669"/>
    <property type="project" value="TreeGrafter"/>
</dbReference>
<dbReference type="Pfam" id="PF02879">
    <property type="entry name" value="PGM_PMM_II"/>
    <property type="match status" value="1"/>
</dbReference>
<sequence>MSITLKRRTVISPQDLLKTLTLSGEEDLDLQIKNWVMWDRNEATLHQVTEAVKDQDWEALRVRLCHRITYLSTGLRGGMRAGFDSLNDVVIIEVAQGICAYLLDVYPSIQKRQTQGVVVGYDGRYNSKRFAQLITTVLANNDFKVYLFTRMTPTPFIPFSIVTLKCLAGVVVTASHNPKEDNGIKVYWTNGAQAMAPHDQRIHDYMLNNLEPKPSSWETSSLIDHQFVEDPYRQIYPLFYATLKKLVPPIYLETNECSQLRFIYTALHGVGYPFMREAFYQARLKPVIPVLEQKDPDPEFPTLTKPNPEEGREALKLAIKKAEAEHCTLVLANDPDGDRLAVAELDPRGRWKVFNGNELGALLGWWSLENYKTMTDKPAVSNCVMLATLVSSRILAAMARTEGFVFVEGMTSFSWLANRALDLQKSGRTVLFAFEECFGYMFGMSLPDKDGIGAAMQLATMACHLRSSRNVTLIEKLREIYDTYGYHSSVSSVFMADSPDTITAIFEHLRNFTDEGGYPICILEGEFDVVHVRDLTTGLDTSVDDQKARLPVNPDAQLITFTFTNGYIVTLRSAGGDDIKIKLNAEICGLPQEKEWDELHDKLNRMTNAVVEEFLDPEENGLTDSSVIVQP</sequence>
<accession>A0A6P4EER9</accession>
<dbReference type="GO" id="GO:0005975">
    <property type="term" value="P:carbohydrate metabolic process"/>
    <property type="evidence" value="ECO:0007669"/>
    <property type="project" value="InterPro"/>
</dbReference>
<dbReference type="OrthoDB" id="8300170at2759"/>
<dbReference type="PANTHER" id="PTHR45745:SF1">
    <property type="entry name" value="PHOSPHOGLUCOMUTASE 2B-RELATED"/>
    <property type="match status" value="1"/>
</dbReference>
<dbReference type="Proteomes" id="UP001652680">
    <property type="component" value="Unassembled WGS sequence"/>
</dbReference>
<dbReference type="GO" id="GO:0008973">
    <property type="term" value="F:phosphopentomutase activity"/>
    <property type="evidence" value="ECO:0007669"/>
    <property type="project" value="TreeGrafter"/>
</dbReference>
<dbReference type="InterPro" id="IPR005845">
    <property type="entry name" value="A-D-PHexomutase_a/b/a-II"/>
</dbReference>
<evidence type="ECO:0000259" key="8">
    <source>
        <dbReference type="Pfam" id="PF02879"/>
    </source>
</evidence>
<reference evidence="12" key="2">
    <citation type="submission" date="2025-04" db="UniProtKB">
        <authorList>
            <consortium name="RefSeq"/>
        </authorList>
    </citation>
    <scope>IDENTIFICATION</scope>
</reference>